<evidence type="ECO:0000256" key="4">
    <source>
        <dbReference type="ARBA" id="ARBA00022835"/>
    </source>
</evidence>
<dbReference type="GO" id="GO:0071028">
    <property type="term" value="P:nuclear mRNA surveillance"/>
    <property type="evidence" value="ECO:0007669"/>
    <property type="project" value="TreeGrafter"/>
</dbReference>
<dbReference type="InterPro" id="IPR036345">
    <property type="entry name" value="ExoRNase_PH_dom2_sf"/>
</dbReference>
<dbReference type="GO" id="GO:0000177">
    <property type="term" value="C:cytoplasmic exosome (RNase complex)"/>
    <property type="evidence" value="ECO:0007669"/>
    <property type="project" value="TreeGrafter"/>
</dbReference>
<proteinExistence type="inferred from homology"/>
<gene>
    <name evidence="7" type="ORF">NA56DRAFT_699709</name>
</gene>
<organism evidence="7 8">
    <name type="scientific">Hyaloscypha hepaticicola</name>
    <dbReference type="NCBI Taxonomy" id="2082293"/>
    <lineage>
        <taxon>Eukaryota</taxon>
        <taxon>Fungi</taxon>
        <taxon>Dikarya</taxon>
        <taxon>Ascomycota</taxon>
        <taxon>Pezizomycotina</taxon>
        <taxon>Leotiomycetes</taxon>
        <taxon>Helotiales</taxon>
        <taxon>Hyaloscyphaceae</taxon>
        <taxon>Hyaloscypha</taxon>
    </lineage>
</organism>
<dbReference type="Gene3D" id="3.30.230.70">
    <property type="entry name" value="GHMP Kinase, N-terminal domain"/>
    <property type="match status" value="1"/>
</dbReference>
<reference evidence="7 8" key="1">
    <citation type="submission" date="2016-05" db="EMBL/GenBank/DDBJ databases">
        <title>A degradative enzymes factory behind the ericoid mycorrhizal symbiosis.</title>
        <authorList>
            <consortium name="DOE Joint Genome Institute"/>
            <person name="Martino E."/>
            <person name="Morin E."/>
            <person name="Grelet G."/>
            <person name="Kuo A."/>
            <person name="Kohler A."/>
            <person name="Daghino S."/>
            <person name="Barry K."/>
            <person name="Choi C."/>
            <person name="Cichocki N."/>
            <person name="Clum A."/>
            <person name="Copeland A."/>
            <person name="Hainaut M."/>
            <person name="Haridas S."/>
            <person name="Labutti K."/>
            <person name="Lindquist E."/>
            <person name="Lipzen A."/>
            <person name="Khouja H.-R."/>
            <person name="Murat C."/>
            <person name="Ohm R."/>
            <person name="Olson A."/>
            <person name="Spatafora J."/>
            <person name="Veneault-Fourrey C."/>
            <person name="Henrissat B."/>
            <person name="Grigoriev I."/>
            <person name="Martin F."/>
            <person name="Perotto S."/>
        </authorList>
    </citation>
    <scope>NUCLEOTIDE SEQUENCE [LARGE SCALE GENOMIC DNA]</scope>
    <source>
        <strain evidence="7 8">UAMH 7357</strain>
    </source>
</reference>
<dbReference type="GO" id="GO:0000176">
    <property type="term" value="C:nuclear exosome (RNase complex)"/>
    <property type="evidence" value="ECO:0007669"/>
    <property type="project" value="TreeGrafter"/>
</dbReference>
<sequence length="250" mass="26779">MAPSAEPTAILSHLHRADGSATFSQNGYTVIGAVNGPLEVQRRDELPEEAVVDVIIRPAAGVGGTRERHLESIMQSTLRQIILIHNFPRTLIQVTLQITSTPENENAGSKLVQAASSLPILPALLQTSILALLSASMPLSMTLTSVLLALASDGAAKRILRNPTFSQSQSADSLHVLAFTSHGGLLVAESEGSFTIGDWNDIYEAGKAICCNDSEQAGEHEMSDEWDGGRQMFVKSALQSKVAADLHWKE</sequence>
<dbReference type="GO" id="GO:0034475">
    <property type="term" value="P:U4 snRNA 3'-end processing"/>
    <property type="evidence" value="ECO:0007669"/>
    <property type="project" value="TreeGrafter"/>
</dbReference>
<dbReference type="PANTHER" id="PTHR11953:SF1">
    <property type="entry name" value="EXOSOME COMPLEX COMPONENT RRP46"/>
    <property type="match status" value="1"/>
</dbReference>
<dbReference type="InterPro" id="IPR027408">
    <property type="entry name" value="PNPase/RNase_PH_dom_sf"/>
</dbReference>
<evidence type="ECO:0000313" key="7">
    <source>
        <dbReference type="EMBL" id="PMD24914.1"/>
    </source>
</evidence>
<protein>
    <recommendedName>
        <fullName evidence="6">Exoribonuclease phosphorolytic domain-containing protein</fullName>
    </recommendedName>
</protein>
<evidence type="ECO:0000256" key="2">
    <source>
        <dbReference type="ARBA" id="ARBA00006678"/>
    </source>
</evidence>
<feature type="domain" description="Exoribonuclease phosphorolytic" evidence="6">
    <location>
        <begin position="12"/>
        <end position="138"/>
    </location>
</feature>
<dbReference type="CDD" id="cd11372">
    <property type="entry name" value="RNase_PH_RRP46"/>
    <property type="match status" value="1"/>
</dbReference>
<dbReference type="SUPFAM" id="SSF54211">
    <property type="entry name" value="Ribosomal protein S5 domain 2-like"/>
    <property type="match status" value="1"/>
</dbReference>
<dbReference type="STRING" id="1745343.A0A2J6QF70"/>
<evidence type="ECO:0000256" key="5">
    <source>
        <dbReference type="ARBA" id="ARBA00023242"/>
    </source>
</evidence>
<keyword evidence="4" id="KW-0271">Exosome</keyword>
<dbReference type="InterPro" id="IPR050080">
    <property type="entry name" value="RNase_PH"/>
</dbReference>
<dbReference type="PANTHER" id="PTHR11953">
    <property type="entry name" value="EXOSOME COMPLEX COMPONENT"/>
    <property type="match status" value="1"/>
</dbReference>
<dbReference type="Pfam" id="PF01138">
    <property type="entry name" value="RNase_PH"/>
    <property type="match status" value="1"/>
</dbReference>
<keyword evidence="8" id="KW-1185">Reference proteome</keyword>
<dbReference type="GO" id="GO:0005730">
    <property type="term" value="C:nucleolus"/>
    <property type="evidence" value="ECO:0007669"/>
    <property type="project" value="TreeGrafter"/>
</dbReference>
<dbReference type="SUPFAM" id="SSF55666">
    <property type="entry name" value="Ribonuclease PH domain 2-like"/>
    <property type="match status" value="1"/>
</dbReference>
<evidence type="ECO:0000256" key="3">
    <source>
        <dbReference type="ARBA" id="ARBA00022552"/>
    </source>
</evidence>
<dbReference type="InterPro" id="IPR020568">
    <property type="entry name" value="Ribosomal_Su5_D2-typ_SF"/>
</dbReference>
<keyword evidence="5" id="KW-0539">Nucleus</keyword>
<comment type="subcellular location">
    <subcellularLocation>
        <location evidence="1">Nucleus</location>
    </subcellularLocation>
</comment>
<dbReference type="GO" id="GO:0071051">
    <property type="term" value="P:poly(A)-dependent snoRNA 3'-end processing"/>
    <property type="evidence" value="ECO:0007669"/>
    <property type="project" value="TreeGrafter"/>
</dbReference>
<evidence type="ECO:0000313" key="8">
    <source>
        <dbReference type="Proteomes" id="UP000235672"/>
    </source>
</evidence>
<dbReference type="OrthoDB" id="27298at2759"/>
<evidence type="ECO:0000256" key="1">
    <source>
        <dbReference type="ARBA" id="ARBA00004123"/>
    </source>
</evidence>
<name>A0A2J6QF70_9HELO</name>
<dbReference type="GO" id="GO:0006364">
    <property type="term" value="P:rRNA processing"/>
    <property type="evidence" value="ECO:0007669"/>
    <property type="project" value="UniProtKB-KW"/>
</dbReference>
<dbReference type="Proteomes" id="UP000235672">
    <property type="component" value="Unassembled WGS sequence"/>
</dbReference>
<dbReference type="EMBL" id="KZ613471">
    <property type="protein sequence ID" value="PMD24914.1"/>
    <property type="molecule type" value="Genomic_DNA"/>
</dbReference>
<dbReference type="AlphaFoldDB" id="A0A2J6QF70"/>
<evidence type="ECO:0000259" key="6">
    <source>
        <dbReference type="Pfam" id="PF01138"/>
    </source>
</evidence>
<dbReference type="InterPro" id="IPR001247">
    <property type="entry name" value="ExoRNase_PH_dom1"/>
</dbReference>
<accession>A0A2J6QF70</accession>
<dbReference type="GO" id="GO:0003723">
    <property type="term" value="F:RNA binding"/>
    <property type="evidence" value="ECO:0007669"/>
    <property type="project" value="TreeGrafter"/>
</dbReference>
<dbReference type="GO" id="GO:0016075">
    <property type="term" value="P:rRNA catabolic process"/>
    <property type="evidence" value="ECO:0007669"/>
    <property type="project" value="TreeGrafter"/>
</dbReference>
<keyword evidence="3" id="KW-0698">rRNA processing</keyword>
<comment type="similarity">
    <text evidence="2">Belongs to the RNase PH family.</text>
</comment>